<evidence type="ECO:0000313" key="2">
    <source>
        <dbReference type="Proteomes" id="UP000078046"/>
    </source>
</evidence>
<gene>
    <name evidence="1" type="ORF">A3Q56_08753</name>
</gene>
<reference evidence="1 2" key="1">
    <citation type="submission" date="2016-04" db="EMBL/GenBank/DDBJ databases">
        <title>The genome of Intoshia linei affirms orthonectids as highly simplified spiralians.</title>
        <authorList>
            <person name="Mikhailov K.V."/>
            <person name="Slusarev G.S."/>
            <person name="Nikitin M.A."/>
            <person name="Logacheva M.D."/>
            <person name="Penin A."/>
            <person name="Aleoshin V."/>
            <person name="Panchin Y.V."/>
        </authorList>
    </citation>
    <scope>NUCLEOTIDE SEQUENCE [LARGE SCALE GENOMIC DNA]</scope>
    <source>
        <strain evidence="1">Intl2013</strain>
        <tissue evidence="1">Whole animal</tissue>
    </source>
</reference>
<sequence>KLVKEFSVIDRYSKKQRGTTFLNRENDFMADCDKIFNIFCSDSKQRRKLKEEHQLKMSDDDFIFYKDQKNKRIFKCSEQVDSLQQLFAVYSKI</sequence>
<keyword evidence="2" id="KW-1185">Reference proteome</keyword>
<dbReference type="Proteomes" id="UP000078046">
    <property type="component" value="Unassembled WGS sequence"/>
</dbReference>
<name>A0A177ANC8_9BILA</name>
<protein>
    <submittedName>
        <fullName evidence="1">Uncharacterized protein</fullName>
    </submittedName>
</protein>
<comment type="caution">
    <text evidence="1">The sequence shown here is derived from an EMBL/GenBank/DDBJ whole genome shotgun (WGS) entry which is preliminary data.</text>
</comment>
<feature type="non-terminal residue" evidence="1">
    <location>
        <position position="1"/>
    </location>
</feature>
<dbReference type="EMBL" id="LWCA01003306">
    <property type="protein sequence ID" value="OAF63538.1"/>
    <property type="molecule type" value="Genomic_DNA"/>
</dbReference>
<accession>A0A177ANC8</accession>
<proteinExistence type="predicted"/>
<organism evidence="1 2">
    <name type="scientific">Intoshia linei</name>
    <dbReference type="NCBI Taxonomy" id="1819745"/>
    <lineage>
        <taxon>Eukaryota</taxon>
        <taxon>Metazoa</taxon>
        <taxon>Spiralia</taxon>
        <taxon>Lophotrochozoa</taxon>
        <taxon>Mesozoa</taxon>
        <taxon>Orthonectida</taxon>
        <taxon>Rhopaluridae</taxon>
        <taxon>Intoshia</taxon>
    </lineage>
</organism>
<dbReference type="AlphaFoldDB" id="A0A177ANC8"/>
<evidence type="ECO:0000313" key="1">
    <source>
        <dbReference type="EMBL" id="OAF63538.1"/>
    </source>
</evidence>